<evidence type="ECO:0000313" key="1">
    <source>
        <dbReference type="EMBL" id="CAB4996548.1"/>
    </source>
</evidence>
<proteinExistence type="predicted"/>
<accession>A0A6J7NV31</accession>
<name>A0A6J7NV31_9ZZZZ</name>
<organism evidence="1">
    <name type="scientific">freshwater metagenome</name>
    <dbReference type="NCBI Taxonomy" id="449393"/>
    <lineage>
        <taxon>unclassified sequences</taxon>
        <taxon>metagenomes</taxon>
        <taxon>ecological metagenomes</taxon>
    </lineage>
</organism>
<protein>
    <submittedName>
        <fullName evidence="1">Unannotated protein</fullName>
    </submittedName>
</protein>
<dbReference type="EMBL" id="CAFBOZ010000038">
    <property type="protein sequence ID" value="CAB4996548.1"/>
    <property type="molecule type" value="Genomic_DNA"/>
</dbReference>
<reference evidence="1" key="1">
    <citation type="submission" date="2020-05" db="EMBL/GenBank/DDBJ databases">
        <authorList>
            <person name="Chiriac C."/>
            <person name="Salcher M."/>
            <person name="Ghai R."/>
            <person name="Kavagutti S V."/>
        </authorList>
    </citation>
    <scope>NUCLEOTIDE SEQUENCE</scope>
</reference>
<sequence>MVTTPSRVTCRRNQAILGAEKYGSSTSPVRLARSSAASPSAATSAQIGSDRRSCHTIACDSGSPVTGFQASTVSP</sequence>
<gene>
    <name evidence="1" type="ORF">UFOPK3992_00389</name>
</gene>
<dbReference type="AlphaFoldDB" id="A0A6J7NV31"/>